<dbReference type="CDD" id="cd08946">
    <property type="entry name" value="SDR_e"/>
    <property type="match status" value="1"/>
</dbReference>
<evidence type="ECO:0000313" key="3">
    <source>
        <dbReference type="Proteomes" id="UP000294239"/>
    </source>
</evidence>
<reference evidence="2 3" key="1">
    <citation type="submission" date="2019-02" db="EMBL/GenBank/DDBJ databases">
        <title>Current taxonomic status of genus Agrobacterium and description of Agrobacterium cavarae sp. nov. isolated from maize roots.</title>
        <authorList>
            <person name="Flores-Felix J.D."/>
            <person name="Menendez E."/>
            <person name="Ramirez-Bahena M.H."/>
            <person name="Garcia-Fraile P."/>
            <person name="Velazquez E."/>
        </authorList>
    </citation>
    <scope>NUCLEOTIDE SEQUENCE [LARGE SCALE GENOMIC DNA]</scope>
    <source>
        <strain evidence="2 3">RZME10</strain>
    </source>
</reference>
<feature type="domain" description="NAD-dependent epimerase/dehydratase" evidence="1">
    <location>
        <begin position="54"/>
        <end position="202"/>
    </location>
</feature>
<dbReference type="InterPro" id="IPR036291">
    <property type="entry name" value="NAD(P)-bd_dom_sf"/>
</dbReference>
<dbReference type="Gene3D" id="3.40.50.720">
    <property type="entry name" value="NAD(P)-binding Rossmann-like Domain"/>
    <property type="match status" value="1"/>
</dbReference>
<evidence type="ECO:0000313" key="2">
    <source>
        <dbReference type="EMBL" id="TBN10897.1"/>
    </source>
</evidence>
<dbReference type="PANTHER" id="PTHR43245">
    <property type="entry name" value="BIFUNCTIONAL POLYMYXIN RESISTANCE PROTEIN ARNA"/>
    <property type="match status" value="1"/>
</dbReference>
<dbReference type="EMBL" id="SISF01000032">
    <property type="protein sequence ID" value="TBN10897.1"/>
    <property type="molecule type" value="Genomic_DNA"/>
</dbReference>
<name>A0ABY1Y5F6_9HYPH</name>
<dbReference type="Proteomes" id="UP000294239">
    <property type="component" value="Unassembled WGS sequence"/>
</dbReference>
<comment type="caution">
    <text evidence="2">The sequence shown here is derived from an EMBL/GenBank/DDBJ whole genome shotgun (WGS) entry which is preliminary data.</text>
</comment>
<dbReference type="InterPro" id="IPR050177">
    <property type="entry name" value="Lipid_A_modif_metabolic_enz"/>
</dbReference>
<organism evidence="2 3">
    <name type="scientific">Agrobacterium cavarae</name>
    <dbReference type="NCBI Taxonomy" id="2528239"/>
    <lineage>
        <taxon>Bacteria</taxon>
        <taxon>Pseudomonadati</taxon>
        <taxon>Pseudomonadota</taxon>
        <taxon>Alphaproteobacteria</taxon>
        <taxon>Hyphomicrobiales</taxon>
        <taxon>Rhizobiaceae</taxon>
        <taxon>Rhizobium/Agrobacterium group</taxon>
        <taxon>Agrobacterium</taxon>
    </lineage>
</organism>
<dbReference type="RefSeq" id="WP_130978916.1">
    <property type="nucleotide sequence ID" value="NZ_SISF01000032.1"/>
</dbReference>
<dbReference type="InterPro" id="IPR001509">
    <property type="entry name" value="Epimerase_deHydtase"/>
</dbReference>
<dbReference type="GeneID" id="301043129"/>
<dbReference type="SUPFAM" id="SSF51735">
    <property type="entry name" value="NAD(P)-binding Rossmann-fold domains"/>
    <property type="match status" value="1"/>
</dbReference>
<feature type="domain" description="NAD-dependent epimerase/dehydratase" evidence="1">
    <location>
        <begin position="5"/>
        <end position="42"/>
    </location>
</feature>
<keyword evidence="3" id="KW-1185">Reference proteome</keyword>
<protein>
    <submittedName>
        <fullName evidence="2">SDR family oxidoreductase</fullName>
    </submittedName>
</protein>
<evidence type="ECO:0000259" key="1">
    <source>
        <dbReference type="Pfam" id="PF01370"/>
    </source>
</evidence>
<sequence>MKFTVYGASGFIGASLISYLKSKGHKVDAVSRQNLNERRNDLGHCIYAIGLTSDFRTRPFDTIEAHVSLLNQILRDAKFQSLLYLSSTRVYAKSGRGDEDACLPVSSADPSDLYNISKLAGEAICLSSGLAAVRVARLSNVIGLHELDADTFVGDLCREARRGHIQLRTDLASSKDYVWIEDVVEVLTRIAVEGKHSIYNVASGVNLPHQSWVDAISAISGCTVAVNEEAPQVTFPLISVKRIASEFGIKPSSVLNHLPAILNRQVNTDN</sequence>
<proteinExistence type="predicted"/>
<dbReference type="Pfam" id="PF01370">
    <property type="entry name" value="Epimerase"/>
    <property type="match status" value="2"/>
</dbReference>
<accession>A0ABY1Y5F6</accession>
<gene>
    <name evidence="2" type="ORF">EYC79_18280</name>
</gene>